<evidence type="ECO:0000256" key="7">
    <source>
        <dbReference type="ARBA" id="ARBA00032824"/>
    </source>
</evidence>
<accession>A0AAV9IPH2</accession>
<evidence type="ECO:0000259" key="10">
    <source>
        <dbReference type="PROSITE" id="PS51352"/>
    </source>
</evidence>
<dbReference type="Proteomes" id="UP001301350">
    <property type="component" value="Unassembled WGS sequence"/>
</dbReference>
<dbReference type="InterPro" id="IPR036249">
    <property type="entry name" value="Thioredoxin-like_sf"/>
</dbReference>
<dbReference type="InterPro" id="IPR013766">
    <property type="entry name" value="Thioredoxin_domain"/>
</dbReference>
<dbReference type="PANTHER" id="PTHR42801">
    <property type="entry name" value="THIOREDOXIN-DEPENDENT PEROXIDE REDUCTASE"/>
    <property type="match status" value="1"/>
</dbReference>
<organism evidence="11 12">
    <name type="scientific">Cyanidium caldarium</name>
    <name type="common">Red alga</name>
    <dbReference type="NCBI Taxonomy" id="2771"/>
    <lineage>
        <taxon>Eukaryota</taxon>
        <taxon>Rhodophyta</taxon>
        <taxon>Bangiophyceae</taxon>
        <taxon>Cyanidiales</taxon>
        <taxon>Cyanidiaceae</taxon>
        <taxon>Cyanidium</taxon>
    </lineage>
</organism>
<evidence type="ECO:0000256" key="3">
    <source>
        <dbReference type="ARBA" id="ARBA00022862"/>
    </source>
</evidence>
<dbReference type="GO" id="GO:0005737">
    <property type="term" value="C:cytoplasm"/>
    <property type="evidence" value="ECO:0007669"/>
    <property type="project" value="TreeGrafter"/>
</dbReference>
<evidence type="ECO:0000256" key="6">
    <source>
        <dbReference type="ARBA" id="ARBA00023284"/>
    </source>
</evidence>
<dbReference type="PROSITE" id="PS51352">
    <property type="entry name" value="THIOREDOXIN_2"/>
    <property type="match status" value="1"/>
</dbReference>
<dbReference type="EC" id="1.11.1.24" evidence="1"/>
<dbReference type="GO" id="GO:0045454">
    <property type="term" value="P:cell redox homeostasis"/>
    <property type="evidence" value="ECO:0007669"/>
    <property type="project" value="TreeGrafter"/>
</dbReference>
<dbReference type="AlphaFoldDB" id="A0AAV9IPH2"/>
<dbReference type="SUPFAM" id="SSF52833">
    <property type="entry name" value="Thioredoxin-like"/>
    <property type="match status" value="1"/>
</dbReference>
<dbReference type="InterPro" id="IPR000866">
    <property type="entry name" value="AhpC/TSA"/>
</dbReference>
<evidence type="ECO:0000256" key="1">
    <source>
        <dbReference type="ARBA" id="ARBA00013017"/>
    </source>
</evidence>
<sequence>MAFVSPLLRLPTTQRVSRTVCATYWQTRRQFIPAIASRRAPRSSRFTASPRRYGATVTASAVTEGSMAPDFTLMDQDGKPTTLSEFRGQPVVLAFYPSASTPGCTKELCRIRDDFPKFEKLNAVVLGVSSNTVEEQKRFAMAQQYPFRLLADVGGKVRKLYGVPATLGLLAGRVTYVIDKDGKVVKVHNSQMDFESHAVEAEKALSLLGAGGA</sequence>
<keyword evidence="4" id="KW-0560">Oxidoreductase</keyword>
<dbReference type="PANTHER" id="PTHR42801:SF4">
    <property type="entry name" value="AHPC_TSA FAMILY PROTEIN"/>
    <property type="match status" value="1"/>
</dbReference>
<feature type="domain" description="Thioredoxin" evidence="10">
    <location>
        <begin position="62"/>
        <end position="210"/>
    </location>
</feature>
<comment type="catalytic activity">
    <reaction evidence="9">
        <text>a hydroperoxide + [thioredoxin]-dithiol = an alcohol + [thioredoxin]-disulfide + H2O</text>
        <dbReference type="Rhea" id="RHEA:62620"/>
        <dbReference type="Rhea" id="RHEA-COMP:10698"/>
        <dbReference type="Rhea" id="RHEA-COMP:10700"/>
        <dbReference type="ChEBI" id="CHEBI:15377"/>
        <dbReference type="ChEBI" id="CHEBI:29950"/>
        <dbReference type="ChEBI" id="CHEBI:30879"/>
        <dbReference type="ChEBI" id="CHEBI:35924"/>
        <dbReference type="ChEBI" id="CHEBI:50058"/>
        <dbReference type="EC" id="1.11.1.24"/>
    </reaction>
</comment>
<keyword evidence="6" id="KW-0676">Redox-active center</keyword>
<dbReference type="CDD" id="cd03017">
    <property type="entry name" value="PRX_BCP"/>
    <property type="match status" value="1"/>
</dbReference>
<evidence type="ECO:0000256" key="4">
    <source>
        <dbReference type="ARBA" id="ARBA00023002"/>
    </source>
</evidence>
<evidence type="ECO:0000256" key="2">
    <source>
        <dbReference type="ARBA" id="ARBA00022559"/>
    </source>
</evidence>
<keyword evidence="5" id="KW-1015">Disulfide bond</keyword>
<evidence type="ECO:0000256" key="9">
    <source>
        <dbReference type="ARBA" id="ARBA00049091"/>
    </source>
</evidence>
<gene>
    <name evidence="11" type="ORF">CDCA_CDCA01G0277</name>
</gene>
<comment type="caution">
    <text evidence="11">The sequence shown here is derived from an EMBL/GenBank/DDBJ whole genome shotgun (WGS) entry which is preliminary data.</text>
</comment>
<proteinExistence type="inferred from homology"/>
<dbReference type="GO" id="GO:0034599">
    <property type="term" value="P:cellular response to oxidative stress"/>
    <property type="evidence" value="ECO:0007669"/>
    <property type="project" value="TreeGrafter"/>
</dbReference>
<name>A0AAV9IPH2_CYACA</name>
<evidence type="ECO:0000313" key="12">
    <source>
        <dbReference type="Proteomes" id="UP001301350"/>
    </source>
</evidence>
<keyword evidence="2" id="KW-0575">Peroxidase</keyword>
<dbReference type="InterPro" id="IPR050924">
    <property type="entry name" value="Peroxiredoxin_BCP/PrxQ"/>
</dbReference>
<keyword evidence="3" id="KW-0049">Antioxidant</keyword>
<protein>
    <recommendedName>
        <fullName evidence="1">thioredoxin-dependent peroxiredoxin</fullName>
        <ecNumber evidence="1">1.11.1.24</ecNumber>
    </recommendedName>
    <alternativeName>
        <fullName evidence="7">Thioredoxin peroxidase</fullName>
    </alternativeName>
</protein>
<evidence type="ECO:0000256" key="5">
    <source>
        <dbReference type="ARBA" id="ARBA00023157"/>
    </source>
</evidence>
<comment type="similarity">
    <text evidence="8">Belongs to the peroxiredoxin family. BCP/PrxQ subfamily.</text>
</comment>
<dbReference type="EMBL" id="JANCYW010000001">
    <property type="protein sequence ID" value="KAK4534252.1"/>
    <property type="molecule type" value="Genomic_DNA"/>
</dbReference>
<evidence type="ECO:0000256" key="8">
    <source>
        <dbReference type="ARBA" id="ARBA00038489"/>
    </source>
</evidence>
<dbReference type="GO" id="GO:0008379">
    <property type="term" value="F:thioredoxin peroxidase activity"/>
    <property type="evidence" value="ECO:0007669"/>
    <property type="project" value="TreeGrafter"/>
</dbReference>
<keyword evidence="12" id="KW-1185">Reference proteome</keyword>
<dbReference type="Pfam" id="PF00578">
    <property type="entry name" value="AhpC-TSA"/>
    <property type="match status" value="1"/>
</dbReference>
<evidence type="ECO:0000313" key="11">
    <source>
        <dbReference type="EMBL" id="KAK4534252.1"/>
    </source>
</evidence>
<dbReference type="Gene3D" id="3.40.30.10">
    <property type="entry name" value="Glutaredoxin"/>
    <property type="match status" value="1"/>
</dbReference>
<reference evidence="11 12" key="1">
    <citation type="submission" date="2022-07" db="EMBL/GenBank/DDBJ databases">
        <title>Genome-wide signatures of adaptation to extreme environments.</title>
        <authorList>
            <person name="Cho C.H."/>
            <person name="Yoon H.S."/>
        </authorList>
    </citation>
    <scope>NUCLEOTIDE SEQUENCE [LARGE SCALE GENOMIC DNA]</scope>
    <source>
        <strain evidence="11 12">DBV 063 E5</strain>
    </source>
</reference>